<dbReference type="KEGG" id="ovi:T265_07281"/>
<gene>
    <name evidence="1" type="ORF">T265_07281</name>
</gene>
<dbReference type="Proteomes" id="UP000054324">
    <property type="component" value="Unassembled WGS sequence"/>
</dbReference>
<evidence type="ECO:0000313" key="1">
    <source>
        <dbReference type="EMBL" id="KER25246.1"/>
    </source>
</evidence>
<dbReference type="GeneID" id="20321460"/>
<dbReference type="RefSeq" id="XP_009171023.1">
    <property type="nucleotide sequence ID" value="XM_009172759.1"/>
</dbReference>
<dbReference type="CTD" id="20321460"/>
<organism evidence="1 2">
    <name type="scientific">Opisthorchis viverrini</name>
    <name type="common">Southeast Asian liver fluke</name>
    <dbReference type="NCBI Taxonomy" id="6198"/>
    <lineage>
        <taxon>Eukaryota</taxon>
        <taxon>Metazoa</taxon>
        <taxon>Spiralia</taxon>
        <taxon>Lophotrochozoa</taxon>
        <taxon>Platyhelminthes</taxon>
        <taxon>Trematoda</taxon>
        <taxon>Digenea</taxon>
        <taxon>Opisthorchiida</taxon>
        <taxon>Opisthorchiata</taxon>
        <taxon>Opisthorchiidae</taxon>
        <taxon>Opisthorchis</taxon>
    </lineage>
</organism>
<reference evidence="1 2" key="1">
    <citation type="submission" date="2013-11" db="EMBL/GenBank/DDBJ databases">
        <title>Opisthorchis viverrini - life in the bile duct.</title>
        <authorList>
            <person name="Young N.D."/>
            <person name="Nagarajan N."/>
            <person name="Lin S.J."/>
            <person name="Korhonen P.K."/>
            <person name="Jex A.R."/>
            <person name="Hall R.S."/>
            <person name="Safavi-Hemami H."/>
            <person name="Kaewkong W."/>
            <person name="Bertrand D."/>
            <person name="Gao S."/>
            <person name="Seet Q."/>
            <person name="Wongkham S."/>
            <person name="Teh B.T."/>
            <person name="Wongkham C."/>
            <person name="Intapan P.M."/>
            <person name="Maleewong W."/>
            <person name="Yang X."/>
            <person name="Hu M."/>
            <person name="Wang Z."/>
            <person name="Hofmann A."/>
            <person name="Sternberg P.W."/>
            <person name="Tan P."/>
            <person name="Wang J."/>
            <person name="Gasser R.B."/>
        </authorList>
    </citation>
    <scope>NUCLEOTIDE SEQUENCE [LARGE SCALE GENOMIC DNA]</scope>
</reference>
<name>A0A074ZD85_OPIVI</name>
<proteinExistence type="predicted"/>
<accession>A0A074ZD85</accession>
<evidence type="ECO:0000313" key="2">
    <source>
        <dbReference type="Proteomes" id="UP000054324"/>
    </source>
</evidence>
<protein>
    <submittedName>
        <fullName evidence="1">Uncharacterized protein</fullName>
    </submittedName>
</protein>
<sequence>MGPTMNSIQLVGTVPKMEVPPDGACGRHTVWRDHTFKVRMKHDWRSRGVGIAGIEENVTNSGKYQRK</sequence>
<dbReference type="AlphaFoldDB" id="A0A074ZD85"/>
<dbReference type="EMBL" id="KL596783">
    <property type="protein sequence ID" value="KER25246.1"/>
    <property type="molecule type" value="Genomic_DNA"/>
</dbReference>
<keyword evidence="2" id="KW-1185">Reference proteome</keyword>